<reference evidence="14 15" key="1">
    <citation type="submission" date="2023-01" db="EMBL/GenBank/DDBJ databases">
        <title>Cultivation and genomic characterization of new, ubiquitous marine nitrite-oxidizing bacteria from the Nitrospirales.</title>
        <authorList>
            <person name="Mueller A.J."/>
            <person name="Daebeler A."/>
            <person name="Herbold C.W."/>
            <person name="Kirkegaard R.H."/>
            <person name="Daims H."/>
        </authorList>
    </citation>
    <scope>NUCLEOTIDE SEQUENCE [LARGE SCALE GENOMIC DNA]</scope>
    <source>
        <strain evidence="14 15">VA</strain>
    </source>
</reference>
<evidence type="ECO:0000256" key="2">
    <source>
        <dbReference type="ARBA" id="ARBA00004691"/>
    </source>
</evidence>
<dbReference type="InterPro" id="IPR042118">
    <property type="entry name" value="QueA_dom1"/>
</dbReference>
<keyword evidence="4 13" id="KW-0963">Cytoplasm</keyword>
<comment type="pathway">
    <text evidence="2 13">tRNA modification; tRNA-queuosine biosynthesis.</text>
</comment>
<organism evidence="14 15">
    <name type="scientific">Candidatus Nitrospira allomarina</name>
    <dbReference type="NCBI Taxonomy" id="3020900"/>
    <lineage>
        <taxon>Bacteria</taxon>
        <taxon>Pseudomonadati</taxon>
        <taxon>Nitrospirota</taxon>
        <taxon>Nitrospiria</taxon>
        <taxon>Nitrospirales</taxon>
        <taxon>Nitrospiraceae</taxon>
        <taxon>Nitrospira</taxon>
    </lineage>
</organism>
<comment type="catalytic activity">
    <reaction evidence="8 13">
        <text>7-aminomethyl-7-carbaguanosine(34) in tRNA + S-adenosyl-L-methionine = epoxyqueuosine(34) in tRNA + adenine + L-methionine + 2 H(+)</text>
        <dbReference type="Rhea" id="RHEA:32155"/>
        <dbReference type="Rhea" id="RHEA-COMP:10342"/>
        <dbReference type="Rhea" id="RHEA-COMP:18582"/>
        <dbReference type="ChEBI" id="CHEBI:15378"/>
        <dbReference type="ChEBI" id="CHEBI:16708"/>
        <dbReference type="ChEBI" id="CHEBI:57844"/>
        <dbReference type="ChEBI" id="CHEBI:59789"/>
        <dbReference type="ChEBI" id="CHEBI:82833"/>
        <dbReference type="ChEBI" id="CHEBI:194443"/>
        <dbReference type="EC" id="2.4.99.17"/>
    </reaction>
</comment>
<comment type="subunit">
    <text evidence="3 13">Monomer.</text>
</comment>
<gene>
    <name evidence="13 14" type="primary">queA</name>
    <name evidence="14" type="ORF">PP769_08960</name>
</gene>
<evidence type="ECO:0000256" key="10">
    <source>
        <dbReference type="ARBA" id="ARBA00066503"/>
    </source>
</evidence>
<comment type="function">
    <text evidence="13">Transfers and isomerizes the ribose moiety from AdoMet to the 7-aminomethyl group of 7-deazaguanine (preQ1-tRNA) to give epoxyqueuosine (oQ-tRNA).</text>
</comment>
<dbReference type="PANTHER" id="PTHR30307">
    <property type="entry name" value="S-ADENOSYLMETHIONINE:TRNA RIBOSYLTRANSFERASE-ISOMERASE"/>
    <property type="match status" value="1"/>
</dbReference>
<evidence type="ECO:0000256" key="6">
    <source>
        <dbReference type="ARBA" id="ARBA00022691"/>
    </source>
</evidence>
<keyword evidence="14" id="KW-0328">Glycosyltransferase</keyword>
<evidence type="ECO:0000256" key="13">
    <source>
        <dbReference type="HAMAP-Rule" id="MF_00113"/>
    </source>
</evidence>
<proteinExistence type="inferred from homology"/>
<dbReference type="NCBIfam" id="NF001140">
    <property type="entry name" value="PRK00147.1"/>
    <property type="match status" value="1"/>
</dbReference>
<dbReference type="Gene3D" id="2.40.10.240">
    <property type="entry name" value="QueA-like"/>
    <property type="match status" value="1"/>
</dbReference>
<evidence type="ECO:0000256" key="5">
    <source>
        <dbReference type="ARBA" id="ARBA00022679"/>
    </source>
</evidence>
<evidence type="ECO:0000256" key="3">
    <source>
        <dbReference type="ARBA" id="ARBA00011245"/>
    </source>
</evidence>
<dbReference type="GO" id="GO:0005737">
    <property type="term" value="C:cytoplasm"/>
    <property type="evidence" value="ECO:0007669"/>
    <property type="project" value="UniProtKB-SubCell"/>
</dbReference>
<evidence type="ECO:0000256" key="12">
    <source>
        <dbReference type="ARBA" id="ARBA00076160"/>
    </source>
</evidence>
<name>A0AA96GJ22_9BACT</name>
<comment type="similarity">
    <text evidence="9 13">Belongs to the QueA family.</text>
</comment>
<dbReference type="EMBL" id="CP116967">
    <property type="protein sequence ID" value="WNM59868.1"/>
    <property type="molecule type" value="Genomic_DNA"/>
</dbReference>
<dbReference type="InterPro" id="IPR042119">
    <property type="entry name" value="QueA_dom2"/>
</dbReference>
<dbReference type="NCBIfam" id="TIGR00113">
    <property type="entry name" value="queA"/>
    <property type="match status" value="1"/>
</dbReference>
<keyword evidence="6 13" id="KW-0949">S-adenosyl-L-methionine</keyword>
<evidence type="ECO:0000256" key="9">
    <source>
        <dbReference type="ARBA" id="ARBA00061210"/>
    </source>
</evidence>
<keyword evidence="5 13" id="KW-0808">Transferase</keyword>
<evidence type="ECO:0000256" key="11">
    <source>
        <dbReference type="ARBA" id="ARBA00069325"/>
    </source>
</evidence>
<dbReference type="Pfam" id="PF02547">
    <property type="entry name" value="Queuosine_synth"/>
    <property type="match status" value="1"/>
</dbReference>
<dbReference type="SUPFAM" id="SSF111337">
    <property type="entry name" value="QueA-like"/>
    <property type="match status" value="1"/>
</dbReference>
<protein>
    <recommendedName>
        <fullName evidence="11 13">S-adenosylmethionine:tRNA ribosyltransferase-isomerase</fullName>
        <ecNumber evidence="10 13">2.4.99.17</ecNumber>
    </recommendedName>
    <alternativeName>
        <fullName evidence="12 13">Queuosine biosynthesis protein QueA</fullName>
    </alternativeName>
</protein>
<evidence type="ECO:0000256" key="7">
    <source>
        <dbReference type="ARBA" id="ARBA00022785"/>
    </source>
</evidence>
<dbReference type="PANTHER" id="PTHR30307:SF0">
    <property type="entry name" value="S-ADENOSYLMETHIONINE:TRNA RIBOSYLTRANSFERASE-ISOMERASE"/>
    <property type="match status" value="1"/>
</dbReference>
<dbReference type="RefSeq" id="WP_312646749.1">
    <property type="nucleotide sequence ID" value="NZ_CP116967.1"/>
</dbReference>
<keyword evidence="15" id="KW-1185">Reference proteome</keyword>
<dbReference type="InterPro" id="IPR036100">
    <property type="entry name" value="QueA_sf"/>
</dbReference>
<dbReference type="FunFam" id="3.40.1780.10:FF:000001">
    <property type="entry name" value="S-adenosylmethionine:tRNA ribosyltransferase-isomerase"/>
    <property type="match status" value="1"/>
</dbReference>
<evidence type="ECO:0000256" key="4">
    <source>
        <dbReference type="ARBA" id="ARBA00022490"/>
    </source>
</evidence>
<comment type="subcellular location">
    <subcellularLocation>
        <location evidence="1 13">Cytoplasm</location>
    </subcellularLocation>
</comment>
<dbReference type="EC" id="2.4.99.17" evidence="10 13"/>
<evidence type="ECO:0000313" key="14">
    <source>
        <dbReference type="EMBL" id="WNM59868.1"/>
    </source>
</evidence>
<accession>A0AA96GJ22</accession>
<evidence type="ECO:0000313" key="15">
    <source>
        <dbReference type="Proteomes" id="UP001302719"/>
    </source>
</evidence>
<dbReference type="AlphaFoldDB" id="A0AA96GJ22"/>
<dbReference type="GO" id="GO:0051075">
    <property type="term" value="F:S-adenosylmethionine:tRNA ribosyltransferase-isomerase activity"/>
    <property type="evidence" value="ECO:0007669"/>
    <property type="project" value="UniProtKB-EC"/>
</dbReference>
<dbReference type="HAMAP" id="MF_00113">
    <property type="entry name" value="QueA"/>
    <property type="match status" value="1"/>
</dbReference>
<dbReference type="Gene3D" id="3.40.1780.10">
    <property type="entry name" value="QueA-like"/>
    <property type="match status" value="1"/>
</dbReference>
<dbReference type="InterPro" id="IPR003699">
    <property type="entry name" value="QueA"/>
</dbReference>
<evidence type="ECO:0000256" key="1">
    <source>
        <dbReference type="ARBA" id="ARBA00004496"/>
    </source>
</evidence>
<keyword evidence="7 13" id="KW-0671">Queuosine biosynthesis</keyword>
<dbReference type="KEGG" id="nall:PP769_08960"/>
<dbReference type="GO" id="GO:0008616">
    <property type="term" value="P:tRNA queuosine(34) biosynthetic process"/>
    <property type="evidence" value="ECO:0007669"/>
    <property type="project" value="UniProtKB-UniRule"/>
</dbReference>
<evidence type="ECO:0000256" key="8">
    <source>
        <dbReference type="ARBA" id="ARBA00052751"/>
    </source>
</evidence>
<dbReference type="Proteomes" id="UP001302719">
    <property type="component" value="Chromosome"/>
</dbReference>
<sequence length="348" mass="38578">MDLSQFNFPFDQTLVAKYPVHPRDHARLLVLSRSTGDITDRQIKDLPNLLRPGDLLVVNDTKVIPARLWAKKVPSGGRVELLFVKEIGTDHAEVLIQGKVGVGQIVECEGSARAQVVEKEPGRSVIHWLGPGALRTWLQSHGEIPLPPYLKRQPVSRDQEDYQTVFAKVEGAIAAPTAGLHFTPQLITQLAEKGIGTATVTLHVGPGTFQPVKATDITRHIMHPEWFEVSEETAERIREVRKRGGRIVAVGTTVARSLESALDDTGELRSCSGETRLFILPGFKFRVIDGLLTNFHFPETTLLMLVSAFAGLEQARKAYVHAVCERYRFYSYGDAMLVLNNGDGSNRE</sequence>